<dbReference type="InterPro" id="IPR029016">
    <property type="entry name" value="GAF-like_dom_sf"/>
</dbReference>
<sequence length="246" mass="26290">MTETDAAGRFLQALSEPAVPEERGLEMVPTRLARAAAEAVGVDGVALSIHEGAGLRTPIGASDRVTSHAEQLQFTTGDGPCLRAHDTGSAIVFDLDDINRNWPDLHTALLGETPFRAVFSVPLAPPLGPTVIVDLYARELATLTQVPRDDVEAVVLCLTEELVRTSGGVSADEGGARWWESPAARRRSRVWQATGQATVALGLDVVDTLTVLRAHAFATGRVVDDVAEDIVEGRLDPAELRDESNR</sequence>
<dbReference type="RefSeq" id="WP_093579808.1">
    <property type="nucleotide sequence ID" value="NZ_FPBA01000008.1"/>
</dbReference>
<dbReference type="Proteomes" id="UP000199546">
    <property type="component" value="Unassembled WGS sequence"/>
</dbReference>
<dbReference type="SUPFAM" id="SSF55781">
    <property type="entry name" value="GAF domain-like"/>
    <property type="match status" value="1"/>
</dbReference>
<gene>
    <name evidence="1" type="ORF">SAMN05660657_02590</name>
</gene>
<dbReference type="AlphaFoldDB" id="A0A1I7AAA4"/>
<accession>A0A1I7AAA4</accession>
<protein>
    <recommendedName>
        <fullName evidence="3">ANTAR domain-containing protein</fullName>
    </recommendedName>
</protein>
<proteinExistence type="predicted"/>
<keyword evidence="2" id="KW-1185">Reference proteome</keyword>
<dbReference type="OrthoDB" id="7466251at2"/>
<dbReference type="STRING" id="1296565.SAMN05660657_02590"/>
<evidence type="ECO:0008006" key="3">
    <source>
        <dbReference type="Google" id="ProtNLM"/>
    </source>
</evidence>
<name>A0A1I7AAA4_9ACTN</name>
<evidence type="ECO:0000313" key="2">
    <source>
        <dbReference type="Proteomes" id="UP000199546"/>
    </source>
</evidence>
<dbReference type="EMBL" id="FPBA01000008">
    <property type="protein sequence ID" value="SFT71895.1"/>
    <property type="molecule type" value="Genomic_DNA"/>
</dbReference>
<dbReference type="Gene3D" id="3.30.450.40">
    <property type="match status" value="1"/>
</dbReference>
<reference evidence="2" key="1">
    <citation type="submission" date="2016-10" db="EMBL/GenBank/DDBJ databases">
        <authorList>
            <person name="Varghese N."/>
            <person name="Submissions S."/>
        </authorList>
    </citation>
    <scope>NUCLEOTIDE SEQUENCE [LARGE SCALE GENOMIC DNA]</scope>
    <source>
        <strain evidence="2">DSM 46136</strain>
    </source>
</reference>
<evidence type="ECO:0000313" key="1">
    <source>
        <dbReference type="EMBL" id="SFT71895.1"/>
    </source>
</evidence>
<organism evidence="1 2">
    <name type="scientific">Geodermatophilus amargosae</name>
    <dbReference type="NCBI Taxonomy" id="1296565"/>
    <lineage>
        <taxon>Bacteria</taxon>
        <taxon>Bacillati</taxon>
        <taxon>Actinomycetota</taxon>
        <taxon>Actinomycetes</taxon>
        <taxon>Geodermatophilales</taxon>
        <taxon>Geodermatophilaceae</taxon>
        <taxon>Geodermatophilus</taxon>
    </lineage>
</organism>